<dbReference type="Proteomes" id="UP001066276">
    <property type="component" value="Chromosome 4_1"/>
</dbReference>
<gene>
    <name evidence="1" type="ORF">NDU88_002513</name>
</gene>
<keyword evidence="2" id="KW-1185">Reference proteome</keyword>
<dbReference type="AlphaFoldDB" id="A0AAV7T357"/>
<sequence length="118" mass="13481">MQLALANQCDVKETILDMVWAFRTTPHSVTQSIPFVHMRGRLPSTKLEPDWLKGILYDETAINDSVKFPKKDEIQASLRVEVGDWVKLLYVKARGYVVCGFLVRSSERKRSEHSGDDS</sequence>
<evidence type="ECO:0000313" key="1">
    <source>
        <dbReference type="EMBL" id="KAJ1170640.1"/>
    </source>
</evidence>
<dbReference type="EMBL" id="JANPWB010000007">
    <property type="protein sequence ID" value="KAJ1170640.1"/>
    <property type="molecule type" value="Genomic_DNA"/>
</dbReference>
<comment type="caution">
    <text evidence="1">The sequence shown here is derived from an EMBL/GenBank/DDBJ whole genome shotgun (WGS) entry which is preliminary data.</text>
</comment>
<name>A0AAV7T357_PLEWA</name>
<evidence type="ECO:0000313" key="2">
    <source>
        <dbReference type="Proteomes" id="UP001066276"/>
    </source>
</evidence>
<reference evidence="1" key="1">
    <citation type="journal article" date="2022" name="bioRxiv">
        <title>Sequencing and chromosome-scale assembly of the giantPleurodeles waltlgenome.</title>
        <authorList>
            <person name="Brown T."/>
            <person name="Elewa A."/>
            <person name="Iarovenko S."/>
            <person name="Subramanian E."/>
            <person name="Araus A.J."/>
            <person name="Petzold A."/>
            <person name="Susuki M."/>
            <person name="Suzuki K.-i.T."/>
            <person name="Hayashi T."/>
            <person name="Toyoda A."/>
            <person name="Oliveira C."/>
            <person name="Osipova E."/>
            <person name="Leigh N.D."/>
            <person name="Simon A."/>
            <person name="Yun M.H."/>
        </authorList>
    </citation>
    <scope>NUCLEOTIDE SEQUENCE</scope>
    <source>
        <strain evidence="1">20211129_DDA</strain>
        <tissue evidence="1">Liver</tissue>
    </source>
</reference>
<protein>
    <submittedName>
        <fullName evidence="1">Uncharacterized protein</fullName>
    </submittedName>
</protein>
<proteinExistence type="predicted"/>
<accession>A0AAV7T357</accession>
<organism evidence="1 2">
    <name type="scientific">Pleurodeles waltl</name>
    <name type="common">Iberian ribbed newt</name>
    <dbReference type="NCBI Taxonomy" id="8319"/>
    <lineage>
        <taxon>Eukaryota</taxon>
        <taxon>Metazoa</taxon>
        <taxon>Chordata</taxon>
        <taxon>Craniata</taxon>
        <taxon>Vertebrata</taxon>
        <taxon>Euteleostomi</taxon>
        <taxon>Amphibia</taxon>
        <taxon>Batrachia</taxon>
        <taxon>Caudata</taxon>
        <taxon>Salamandroidea</taxon>
        <taxon>Salamandridae</taxon>
        <taxon>Pleurodelinae</taxon>
        <taxon>Pleurodeles</taxon>
    </lineage>
</organism>